<keyword evidence="1" id="KW-0805">Transcription regulation</keyword>
<dbReference type="RefSeq" id="WP_073157127.1">
    <property type="nucleotide sequence ID" value="NZ_FQVL01000014.1"/>
</dbReference>
<keyword evidence="7" id="KW-1185">Reference proteome</keyword>
<dbReference type="OrthoDB" id="509229at2"/>
<evidence type="ECO:0000256" key="1">
    <source>
        <dbReference type="ARBA" id="ARBA00023015"/>
    </source>
</evidence>
<dbReference type="Gene3D" id="1.10.357.10">
    <property type="entry name" value="Tetracycline Repressor, domain 2"/>
    <property type="match status" value="1"/>
</dbReference>
<evidence type="ECO:0000256" key="3">
    <source>
        <dbReference type="ARBA" id="ARBA00023163"/>
    </source>
</evidence>
<feature type="DNA-binding region" description="H-T-H motif" evidence="4">
    <location>
        <begin position="23"/>
        <end position="42"/>
    </location>
</feature>
<dbReference type="PROSITE" id="PS50977">
    <property type="entry name" value="HTH_TETR_2"/>
    <property type="match status" value="1"/>
</dbReference>
<dbReference type="Proteomes" id="UP000184476">
    <property type="component" value="Unassembled WGS sequence"/>
</dbReference>
<dbReference type="PRINTS" id="PR00455">
    <property type="entry name" value="HTHTETR"/>
</dbReference>
<dbReference type="SUPFAM" id="SSF46689">
    <property type="entry name" value="Homeodomain-like"/>
    <property type="match status" value="1"/>
</dbReference>
<dbReference type="PANTHER" id="PTHR47506:SF6">
    <property type="entry name" value="HTH-TYPE TRANSCRIPTIONAL REPRESSOR NEMR"/>
    <property type="match status" value="1"/>
</dbReference>
<dbReference type="EMBL" id="FQVL01000014">
    <property type="protein sequence ID" value="SHF29955.1"/>
    <property type="molecule type" value="Genomic_DNA"/>
</dbReference>
<sequence>MKRDEIITAAMHLFAEHGYEGTTLNDIAKKVEIKKPSLYAHFVNKEDLFLQVFQSVLGEHVLQTEKVLAQLPNLSIQDQLFHILEQVCTYYHRTNPSKITFLKRIMLFPPPSMQGQLRVSFLAIEQKLTMKLETLFQTGIDQGLIRKLPITSLLAGYYCLLDGLFLQIFYYGQEHFEQRLPEVWSLFWQGIGK</sequence>
<dbReference type="GO" id="GO:0003677">
    <property type="term" value="F:DNA binding"/>
    <property type="evidence" value="ECO:0007669"/>
    <property type="project" value="UniProtKB-UniRule"/>
</dbReference>
<dbReference type="InterPro" id="IPR001647">
    <property type="entry name" value="HTH_TetR"/>
</dbReference>
<dbReference type="Gene3D" id="1.10.10.60">
    <property type="entry name" value="Homeodomain-like"/>
    <property type="match status" value="1"/>
</dbReference>
<keyword evidence="3" id="KW-0804">Transcription</keyword>
<dbReference type="SUPFAM" id="SSF48498">
    <property type="entry name" value="Tetracyclin repressor-like, C-terminal domain"/>
    <property type="match status" value="1"/>
</dbReference>
<dbReference type="InterPro" id="IPR036271">
    <property type="entry name" value="Tet_transcr_reg_TetR-rel_C_sf"/>
</dbReference>
<evidence type="ECO:0000313" key="7">
    <source>
        <dbReference type="Proteomes" id="UP000184476"/>
    </source>
</evidence>
<dbReference type="AlphaFoldDB" id="A0A1M5AII6"/>
<dbReference type="InterPro" id="IPR009057">
    <property type="entry name" value="Homeodomain-like_sf"/>
</dbReference>
<dbReference type="STRING" id="112248.SAMN05444392_11418"/>
<dbReference type="PANTHER" id="PTHR47506">
    <property type="entry name" value="TRANSCRIPTIONAL REGULATORY PROTEIN"/>
    <property type="match status" value="1"/>
</dbReference>
<proteinExistence type="predicted"/>
<accession>A0A1M5AII6</accession>
<evidence type="ECO:0000256" key="2">
    <source>
        <dbReference type="ARBA" id="ARBA00023125"/>
    </source>
</evidence>
<evidence type="ECO:0000259" key="5">
    <source>
        <dbReference type="PROSITE" id="PS50977"/>
    </source>
</evidence>
<dbReference type="Pfam" id="PF00440">
    <property type="entry name" value="TetR_N"/>
    <property type="match status" value="1"/>
</dbReference>
<evidence type="ECO:0000313" key="6">
    <source>
        <dbReference type="EMBL" id="SHF29955.1"/>
    </source>
</evidence>
<feature type="domain" description="HTH tetR-type" evidence="5">
    <location>
        <begin position="1"/>
        <end position="60"/>
    </location>
</feature>
<reference evidence="6 7" key="1">
    <citation type="submission" date="2016-11" db="EMBL/GenBank/DDBJ databases">
        <authorList>
            <person name="Jaros S."/>
            <person name="Januszkiewicz K."/>
            <person name="Wedrychowicz H."/>
        </authorList>
    </citation>
    <scope>NUCLEOTIDE SEQUENCE [LARGE SCALE GENOMIC DNA]</scope>
    <source>
        <strain evidence="6 7">DSM 44666</strain>
    </source>
</reference>
<evidence type="ECO:0000256" key="4">
    <source>
        <dbReference type="PROSITE-ProRule" id="PRU00335"/>
    </source>
</evidence>
<protein>
    <submittedName>
        <fullName evidence="6">Transcriptional regulator, TetR family</fullName>
    </submittedName>
</protein>
<organism evidence="6 7">
    <name type="scientific">Seinonella peptonophila</name>
    <dbReference type="NCBI Taxonomy" id="112248"/>
    <lineage>
        <taxon>Bacteria</taxon>
        <taxon>Bacillati</taxon>
        <taxon>Bacillota</taxon>
        <taxon>Bacilli</taxon>
        <taxon>Bacillales</taxon>
        <taxon>Thermoactinomycetaceae</taxon>
        <taxon>Seinonella</taxon>
    </lineage>
</organism>
<gene>
    <name evidence="6" type="ORF">SAMN05444392_11418</name>
</gene>
<name>A0A1M5AII6_9BACL</name>
<keyword evidence="2 4" id="KW-0238">DNA-binding</keyword>